<dbReference type="EMBL" id="MU268244">
    <property type="protein sequence ID" value="KAH7905207.1"/>
    <property type="molecule type" value="Genomic_DNA"/>
</dbReference>
<name>A0ACB7ZX15_9AGAM</name>
<accession>A0ACB7ZX15</accession>
<comment type="caution">
    <text evidence="1">The sequence shown here is derived from an EMBL/GenBank/DDBJ whole genome shotgun (WGS) entry which is preliminary data.</text>
</comment>
<dbReference type="Proteomes" id="UP000790377">
    <property type="component" value="Unassembled WGS sequence"/>
</dbReference>
<evidence type="ECO:0000313" key="2">
    <source>
        <dbReference type="Proteomes" id="UP000790377"/>
    </source>
</evidence>
<proteinExistence type="predicted"/>
<organism evidence="1 2">
    <name type="scientific">Hygrophoropsis aurantiaca</name>
    <dbReference type="NCBI Taxonomy" id="72124"/>
    <lineage>
        <taxon>Eukaryota</taxon>
        <taxon>Fungi</taxon>
        <taxon>Dikarya</taxon>
        <taxon>Basidiomycota</taxon>
        <taxon>Agaricomycotina</taxon>
        <taxon>Agaricomycetes</taxon>
        <taxon>Agaricomycetidae</taxon>
        <taxon>Boletales</taxon>
        <taxon>Coniophorineae</taxon>
        <taxon>Hygrophoropsidaceae</taxon>
        <taxon>Hygrophoropsis</taxon>
    </lineage>
</organism>
<evidence type="ECO:0000313" key="1">
    <source>
        <dbReference type="EMBL" id="KAH7905207.1"/>
    </source>
</evidence>
<gene>
    <name evidence="1" type="ORF">BJ138DRAFT_1018025</name>
</gene>
<sequence>MSAQEKQALAQLCVDHDTGSEPDITSFTHEYDINNVLDGSESLEISHGGGEFQELARQLMGDFWKIQPLTSHQRRTDYRTRRDRTQRRVDAFNHQMDELTDAYLQWSLASAESGIRGFFESHQVNTTGTHDVNAGQTTVKVVDIFCAGNATLSVLSTDSFIASALVRQGVIPCSPITPNVAISIGGLELYRVARQRNPHFSIQAFVKTLCDLQGVQFQRYLSRQFSIALDLYLQIRATVDSLVQEAIHRDSPDWRLKHACPACTYTLTGENELAYNMLYAMDGNDSLKRVVRRVSPEDDGDSEMLAPSSELVTTQRIVGDRYIPRAFVDKFSKDSPGDMMDDDSDKDNPCAGRWKNMKEDQTKKMWGVFDESGVFVAVCRHGFCLLIADMVKSGELAKYPLAIVSKLIEVFGDGLGGGYDIGCRFKTTLNNSSVGPIARTNNHTCLVPAFHGHAHRRLCQLFHLAVYSPGLGLEDLETCERTFSKSNALASSVRYTSAFHRQQAISLYFEHNDGYEIYANLTNFLYNNYKQALEILNDGRLGLPRAMQKLNISDVNVFDQWLEEEKTYLLGLQYEPIEETLQMEYWQKLVNLTAHKAELDEAMETWDIITAPPTYNQDVATTTRREAARRHAIERYDTSVKVVQDLERRLEIARRWTPDDPEWQNAGKLVANRKYQRALDTLEALIVSRLFELSKMNRAGTGYKLRKHIGKALQARSAAIRTALDRYNTAAQALNPPRPQLKLDEVVEFTFLADFDLLRESRQDISTRPWSSPAARLAMDSYFKMCRAREEIQRLNVEIRRVSTYLQDEDKYLRACEDQLRNSHAAIAHQVSLQRKIRSRFTAHHLQRLNDIAALPGFSGSIAPGCSSRNCWSCIASGRIRSSAPINVLSYSLVF</sequence>
<protein>
    <submittedName>
        <fullName evidence="1">Uncharacterized protein</fullName>
    </submittedName>
</protein>
<reference evidence="1" key="1">
    <citation type="journal article" date="2021" name="New Phytol.">
        <title>Evolutionary innovations through gain and loss of genes in the ectomycorrhizal Boletales.</title>
        <authorList>
            <person name="Wu G."/>
            <person name="Miyauchi S."/>
            <person name="Morin E."/>
            <person name="Kuo A."/>
            <person name="Drula E."/>
            <person name="Varga T."/>
            <person name="Kohler A."/>
            <person name="Feng B."/>
            <person name="Cao Y."/>
            <person name="Lipzen A."/>
            <person name="Daum C."/>
            <person name="Hundley H."/>
            <person name="Pangilinan J."/>
            <person name="Johnson J."/>
            <person name="Barry K."/>
            <person name="LaButti K."/>
            <person name="Ng V."/>
            <person name="Ahrendt S."/>
            <person name="Min B."/>
            <person name="Choi I.G."/>
            <person name="Park H."/>
            <person name="Plett J.M."/>
            <person name="Magnuson J."/>
            <person name="Spatafora J.W."/>
            <person name="Nagy L.G."/>
            <person name="Henrissat B."/>
            <person name="Grigoriev I.V."/>
            <person name="Yang Z.L."/>
            <person name="Xu J."/>
            <person name="Martin F.M."/>
        </authorList>
    </citation>
    <scope>NUCLEOTIDE SEQUENCE</scope>
    <source>
        <strain evidence="1">ATCC 28755</strain>
    </source>
</reference>
<keyword evidence="2" id="KW-1185">Reference proteome</keyword>